<dbReference type="PROSITE" id="PS51192">
    <property type="entry name" value="HELICASE_ATP_BIND_1"/>
    <property type="match status" value="1"/>
</dbReference>
<feature type="domain" description="Helicase C-terminal" evidence="11">
    <location>
        <begin position="434"/>
        <end position="526"/>
    </location>
</feature>
<dbReference type="EMBL" id="CAJNOK010004103">
    <property type="protein sequence ID" value="CAF0925917.1"/>
    <property type="molecule type" value="Genomic_DNA"/>
</dbReference>
<evidence type="ECO:0000256" key="5">
    <source>
        <dbReference type="ARBA" id="ARBA00022840"/>
    </source>
</evidence>
<reference evidence="12" key="1">
    <citation type="submission" date="2021-02" db="EMBL/GenBank/DDBJ databases">
        <authorList>
            <person name="Nowell W R."/>
        </authorList>
    </citation>
    <scope>NUCLEOTIDE SEQUENCE</scope>
</reference>
<keyword evidence="5" id="KW-0067">ATP-binding</keyword>
<evidence type="ECO:0000259" key="8">
    <source>
        <dbReference type="PROSITE" id="PS50893"/>
    </source>
</evidence>
<dbReference type="GO" id="GO:0005524">
    <property type="term" value="F:ATP binding"/>
    <property type="evidence" value="ECO:0007669"/>
    <property type="project" value="UniProtKB-KW"/>
</dbReference>
<dbReference type="GO" id="GO:0016020">
    <property type="term" value="C:membrane"/>
    <property type="evidence" value="ECO:0007669"/>
    <property type="project" value="InterPro"/>
</dbReference>
<evidence type="ECO:0000256" key="6">
    <source>
        <dbReference type="ARBA" id="ARBA00022989"/>
    </source>
</evidence>
<dbReference type="SUPFAM" id="SSF90123">
    <property type="entry name" value="ABC transporter transmembrane region"/>
    <property type="match status" value="1"/>
</dbReference>
<dbReference type="GO" id="GO:0003676">
    <property type="term" value="F:nucleic acid binding"/>
    <property type="evidence" value="ECO:0007669"/>
    <property type="project" value="InterPro"/>
</dbReference>
<keyword evidence="2" id="KW-0547">Nucleotide-binding</keyword>
<dbReference type="InterPro" id="IPR050079">
    <property type="entry name" value="DEAD_box_RNA_helicase"/>
</dbReference>
<dbReference type="Pfam" id="PF00005">
    <property type="entry name" value="ABC_tran"/>
    <property type="match status" value="1"/>
</dbReference>
<dbReference type="InterPro" id="IPR001650">
    <property type="entry name" value="Helicase_C-like"/>
</dbReference>
<comment type="caution">
    <text evidence="12">The sequence shown here is derived from an EMBL/GenBank/DDBJ whole genome shotgun (WGS) entry which is preliminary data.</text>
</comment>
<dbReference type="InterPro" id="IPR017871">
    <property type="entry name" value="ABC_transporter-like_CS"/>
</dbReference>
<dbReference type="InterPro" id="IPR014001">
    <property type="entry name" value="Helicase_ATP-bd"/>
</dbReference>
<dbReference type="CDD" id="cd00268">
    <property type="entry name" value="DEADc"/>
    <property type="match status" value="1"/>
</dbReference>
<dbReference type="Proteomes" id="UP000682733">
    <property type="component" value="Unassembled WGS sequence"/>
</dbReference>
<keyword evidence="6" id="KW-1133">Transmembrane helix</keyword>
<evidence type="ECO:0000313" key="13">
    <source>
        <dbReference type="EMBL" id="CAF3703027.1"/>
    </source>
</evidence>
<dbReference type="GO" id="GO:0016887">
    <property type="term" value="F:ATP hydrolysis activity"/>
    <property type="evidence" value="ECO:0007669"/>
    <property type="project" value="InterPro"/>
</dbReference>
<name>A0A8S2DK28_9BILA</name>
<feature type="domain" description="Helicase ATP-binding" evidence="10">
    <location>
        <begin position="242"/>
        <end position="408"/>
    </location>
</feature>
<evidence type="ECO:0000313" key="12">
    <source>
        <dbReference type="EMBL" id="CAF0925917.1"/>
    </source>
</evidence>
<dbReference type="InterPro" id="IPR011527">
    <property type="entry name" value="ABC1_TM_dom"/>
</dbReference>
<dbReference type="PROSITE" id="PS50893">
    <property type="entry name" value="ABC_TRANSPORTER_2"/>
    <property type="match status" value="1"/>
</dbReference>
<keyword evidence="7" id="KW-0472">Membrane</keyword>
<dbReference type="Pfam" id="PF00271">
    <property type="entry name" value="Helicase_C"/>
    <property type="match status" value="1"/>
</dbReference>
<accession>A0A8S2DK28</accession>
<keyword evidence="3" id="KW-0378">Hydrolase</keyword>
<dbReference type="InterPro" id="IPR003439">
    <property type="entry name" value="ABC_transporter-like_ATP-bd"/>
</dbReference>
<dbReference type="Gene3D" id="3.40.50.300">
    <property type="entry name" value="P-loop containing nucleotide triphosphate hydrolases"/>
    <property type="match status" value="3"/>
</dbReference>
<evidence type="ECO:0000256" key="4">
    <source>
        <dbReference type="ARBA" id="ARBA00022806"/>
    </source>
</evidence>
<evidence type="ECO:0000313" key="14">
    <source>
        <dbReference type="Proteomes" id="UP000677228"/>
    </source>
</evidence>
<feature type="domain" description="ABC transporter" evidence="8">
    <location>
        <begin position="4"/>
        <end position="230"/>
    </location>
</feature>
<dbReference type="SMART" id="SM00487">
    <property type="entry name" value="DEXDc"/>
    <property type="match status" value="1"/>
</dbReference>
<keyword evidence="1" id="KW-0812">Transmembrane</keyword>
<evidence type="ECO:0000259" key="9">
    <source>
        <dbReference type="PROSITE" id="PS50929"/>
    </source>
</evidence>
<evidence type="ECO:0000259" key="10">
    <source>
        <dbReference type="PROSITE" id="PS51192"/>
    </source>
</evidence>
<evidence type="ECO:0000259" key="11">
    <source>
        <dbReference type="PROSITE" id="PS51194"/>
    </source>
</evidence>
<dbReference type="InterPro" id="IPR027417">
    <property type="entry name" value="P-loop_NTPase"/>
</dbReference>
<dbReference type="EMBL" id="CAJOBA010004105">
    <property type="protein sequence ID" value="CAF3703027.1"/>
    <property type="molecule type" value="Genomic_DNA"/>
</dbReference>
<dbReference type="GO" id="GO:0003724">
    <property type="term" value="F:RNA helicase activity"/>
    <property type="evidence" value="ECO:0007669"/>
    <property type="project" value="TreeGrafter"/>
</dbReference>
<dbReference type="PROSITE" id="PS51194">
    <property type="entry name" value="HELICASE_CTER"/>
    <property type="match status" value="1"/>
</dbReference>
<dbReference type="Proteomes" id="UP000677228">
    <property type="component" value="Unassembled WGS sequence"/>
</dbReference>
<dbReference type="InterPro" id="IPR036640">
    <property type="entry name" value="ABC1_TM_sf"/>
</dbReference>
<dbReference type="GO" id="GO:0140359">
    <property type="term" value="F:ABC-type transporter activity"/>
    <property type="evidence" value="ECO:0007669"/>
    <property type="project" value="InterPro"/>
</dbReference>
<dbReference type="AlphaFoldDB" id="A0A8S2DK28"/>
<gene>
    <name evidence="12" type="ORF">OVA965_LOCUS10880</name>
    <name evidence="13" type="ORF">TMI583_LOCUS10876</name>
</gene>
<dbReference type="InterPro" id="IPR011545">
    <property type="entry name" value="DEAD/DEAH_box_helicase_dom"/>
</dbReference>
<proteinExistence type="predicted"/>
<evidence type="ECO:0000256" key="2">
    <source>
        <dbReference type="ARBA" id="ARBA00022741"/>
    </source>
</evidence>
<dbReference type="SUPFAM" id="SSF52540">
    <property type="entry name" value="P-loop containing nucleoside triphosphate hydrolases"/>
    <property type="match status" value="3"/>
</dbReference>
<evidence type="ECO:0000256" key="7">
    <source>
        <dbReference type="ARBA" id="ARBA00023136"/>
    </source>
</evidence>
<feature type="domain" description="ABC transmembrane type-1" evidence="9">
    <location>
        <begin position="1"/>
        <end position="51"/>
    </location>
</feature>
<dbReference type="GO" id="GO:0005829">
    <property type="term" value="C:cytosol"/>
    <property type="evidence" value="ECO:0007669"/>
    <property type="project" value="TreeGrafter"/>
</dbReference>
<evidence type="ECO:0000256" key="1">
    <source>
        <dbReference type="ARBA" id="ARBA00022692"/>
    </source>
</evidence>
<sequence length="526" mass="57293">MMGARVEDALRKQAFAHLQKLESKHFDEIPSGKFVSRIVSDIKDVVAFVGETGIVDGVDVTEMSLDGLRSQVTYIQQTGFMFYDTVRGNVAYGKLDATNEQVADATQGAKIKELIESLPQGYETNVGPNGTQLSGGQRQRISLARAFLKSAPIILLDEATSALDNRTEGQIQEAIEQITNKKTVITIAHRLSTIQNVDRIILLGAESNQVLDFKNLVTSVPLLSTLNASRFVTPSPIQQKLIPVLEKGNNAIASAPTGSGKTLAYLLPLLTRLVLDSKKRVLIVCPTRELARQVYGVAKHYGAALNLTAGLVTGGVSEVQNQTERTLIIGTPERILRLLDERKISARQILACVLDEADMLLDLGFFPTVSNLIRQLNGLKVQLVAVSATLSQQFAGTLKTLITKPTIIHTGEQHRHEKITNFVLRADPLSLTMAGLTLIKELKPYRGLIFVNTTAEGLDLQRTLRTASIKVGFLQAGNEMRERKRLASELNAGEAAIFIATDIAARGLDIVGITHVISLGIPRDPN</sequence>
<evidence type="ECO:0000256" key="3">
    <source>
        <dbReference type="ARBA" id="ARBA00022801"/>
    </source>
</evidence>
<organism evidence="12 14">
    <name type="scientific">Didymodactylos carnosus</name>
    <dbReference type="NCBI Taxonomy" id="1234261"/>
    <lineage>
        <taxon>Eukaryota</taxon>
        <taxon>Metazoa</taxon>
        <taxon>Spiralia</taxon>
        <taxon>Gnathifera</taxon>
        <taxon>Rotifera</taxon>
        <taxon>Eurotatoria</taxon>
        <taxon>Bdelloidea</taxon>
        <taxon>Philodinida</taxon>
        <taxon>Philodinidae</taxon>
        <taxon>Didymodactylos</taxon>
    </lineage>
</organism>
<dbReference type="PANTHER" id="PTHR47959:SF1">
    <property type="entry name" value="ATP-DEPENDENT RNA HELICASE DBPA"/>
    <property type="match status" value="1"/>
</dbReference>
<dbReference type="PANTHER" id="PTHR47959">
    <property type="entry name" value="ATP-DEPENDENT RNA HELICASE RHLE-RELATED"/>
    <property type="match status" value="1"/>
</dbReference>
<dbReference type="Gene3D" id="1.20.1560.10">
    <property type="entry name" value="ABC transporter type 1, transmembrane domain"/>
    <property type="match status" value="1"/>
</dbReference>
<protein>
    <submittedName>
        <fullName evidence="12">Uncharacterized protein</fullName>
    </submittedName>
</protein>
<dbReference type="PROSITE" id="PS00211">
    <property type="entry name" value="ABC_TRANSPORTER_1"/>
    <property type="match status" value="1"/>
</dbReference>
<dbReference type="SMART" id="SM00490">
    <property type="entry name" value="HELICc"/>
    <property type="match status" value="1"/>
</dbReference>
<dbReference type="Pfam" id="PF00270">
    <property type="entry name" value="DEAD"/>
    <property type="match status" value="1"/>
</dbReference>
<dbReference type="PROSITE" id="PS50929">
    <property type="entry name" value="ABC_TM1F"/>
    <property type="match status" value="1"/>
</dbReference>
<dbReference type="InterPro" id="IPR044742">
    <property type="entry name" value="DEAD/DEAH_RhlB"/>
</dbReference>
<keyword evidence="4" id="KW-0347">Helicase</keyword>